<sequence length="129" mass="14618">TLKMHTRLRCYLSLSCKTMSNMGSNDDKLAGKGKAVAKDEDDGIVYVKFSIKGLDGRELFFKVNQDKFLVRAFRKYCEEMELEYHTMHFMLDDGQRIRGERQTPKMLNIENGAEIVAAKLQTGGGSSTL</sequence>
<dbReference type="EMBL" id="JAMSHJ010000002">
    <property type="protein sequence ID" value="KAI5434432.1"/>
    <property type="molecule type" value="Genomic_DNA"/>
</dbReference>
<proteinExistence type="predicted"/>
<feature type="non-terminal residue" evidence="1">
    <location>
        <position position="1"/>
    </location>
</feature>
<dbReference type="SUPFAM" id="SSF54236">
    <property type="entry name" value="Ubiquitin-like"/>
    <property type="match status" value="1"/>
</dbReference>
<protein>
    <submittedName>
        <fullName evidence="1">Uncharacterized protein</fullName>
    </submittedName>
</protein>
<dbReference type="Gramene" id="Psat02G0132100-T1">
    <property type="protein sequence ID" value="KAI5434432.1"/>
    <property type="gene ID" value="KIW84_021321"/>
</dbReference>
<dbReference type="PANTHER" id="PTHR10562">
    <property type="entry name" value="SMALL UBIQUITIN-RELATED MODIFIER"/>
    <property type="match status" value="1"/>
</dbReference>
<dbReference type="Proteomes" id="UP001058974">
    <property type="component" value="Chromosome 2"/>
</dbReference>
<organism evidence="1 2">
    <name type="scientific">Pisum sativum</name>
    <name type="common">Garden pea</name>
    <name type="synonym">Lathyrus oleraceus</name>
    <dbReference type="NCBI Taxonomy" id="3888"/>
    <lineage>
        <taxon>Eukaryota</taxon>
        <taxon>Viridiplantae</taxon>
        <taxon>Streptophyta</taxon>
        <taxon>Embryophyta</taxon>
        <taxon>Tracheophyta</taxon>
        <taxon>Spermatophyta</taxon>
        <taxon>Magnoliopsida</taxon>
        <taxon>eudicotyledons</taxon>
        <taxon>Gunneridae</taxon>
        <taxon>Pentapetalae</taxon>
        <taxon>rosids</taxon>
        <taxon>fabids</taxon>
        <taxon>Fabales</taxon>
        <taxon>Fabaceae</taxon>
        <taxon>Papilionoideae</taxon>
        <taxon>50 kb inversion clade</taxon>
        <taxon>NPAAA clade</taxon>
        <taxon>Hologalegina</taxon>
        <taxon>IRL clade</taxon>
        <taxon>Fabeae</taxon>
        <taxon>Lathyrus</taxon>
    </lineage>
</organism>
<comment type="caution">
    <text evidence="1">The sequence shown here is derived from an EMBL/GenBank/DDBJ whole genome shotgun (WGS) entry which is preliminary data.</text>
</comment>
<dbReference type="CDD" id="cd01763">
    <property type="entry name" value="Ubl_SUMO_like"/>
    <property type="match status" value="1"/>
</dbReference>
<dbReference type="InterPro" id="IPR029071">
    <property type="entry name" value="Ubiquitin-like_domsf"/>
</dbReference>
<gene>
    <name evidence="1" type="ORF">KIW84_021321</name>
</gene>
<keyword evidence="2" id="KW-1185">Reference proteome</keyword>
<accession>A0A9D4Y7X4</accession>
<evidence type="ECO:0000313" key="2">
    <source>
        <dbReference type="Proteomes" id="UP001058974"/>
    </source>
</evidence>
<dbReference type="Gene3D" id="3.10.20.90">
    <property type="entry name" value="Phosphatidylinositol 3-kinase Catalytic Subunit, Chain A, domain 1"/>
    <property type="match status" value="1"/>
</dbReference>
<reference evidence="1 2" key="1">
    <citation type="journal article" date="2022" name="Nat. Genet.">
        <title>Improved pea reference genome and pan-genome highlight genomic features and evolutionary characteristics.</title>
        <authorList>
            <person name="Yang T."/>
            <person name="Liu R."/>
            <person name="Luo Y."/>
            <person name="Hu S."/>
            <person name="Wang D."/>
            <person name="Wang C."/>
            <person name="Pandey M.K."/>
            <person name="Ge S."/>
            <person name="Xu Q."/>
            <person name="Li N."/>
            <person name="Li G."/>
            <person name="Huang Y."/>
            <person name="Saxena R.K."/>
            <person name="Ji Y."/>
            <person name="Li M."/>
            <person name="Yan X."/>
            <person name="He Y."/>
            <person name="Liu Y."/>
            <person name="Wang X."/>
            <person name="Xiang C."/>
            <person name="Varshney R.K."/>
            <person name="Ding H."/>
            <person name="Gao S."/>
            <person name="Zong X."/>
        </authorList>
    </citation>
    <scope>NUCLEOTIDE SEQUENCE [LARGE SCALE GENOMIC DNA]</scope>
    <source>
        <strain evidence="1 2">cv. Zhongwan 6</strain>
    </source>
</reference>
<evidence type="ECO:0000313" key="1">
    <source>
        <dbReference type="EMBL" id="KAI5434432.1"/>
    </source>
</evidence>
<name>A0A9D4Y7X4_PEA</name>
<dbReference type="AlphaFoldDB" id="A0A9D4Y7X4"/>